<name>A0A370DH61_9GAMM</name>
<organism evidence="1 2">
    <name type="scientific">endosymbiont of Escarpia spicata</name>
    <dbReference type="NCBI Taxonomy" id="2200908"/>
    <lineage>
        <taxon>Bacteria</taxon>
        <taxon>Pseudomonadati</taxon>
        <taxon>Pseudomonadota</taxon>
        <taxon>Gammaproteobacteria</taxon>
        <taxon>sulfur-oxidizing symbionts</taxon>
    </lineage>
</organism>
<gene>
    <name evidence="1" type="ORF">DIZ78_13325</name>
</gene>
<keyword evidence="2" id="KW-1185">Reference proteome</keyword>
<reference evidence="1 2" key="1">
    <citation type="journal article" date="2018" name="ISME J.">
        <title>Endosymbiont genomes yield clues of tubeworm success.</title>
        <authorList>
            <person name="Li Y."/>
            <person name="Liles M.R."/>
            <person name="Halanych K.M."/>
        </authorList>
    </citation>
    <scope>NUCLEOTIDE SEQUENCE [LARGE SCALE GENOMIC DNA]</scope>
    <source>
        <strain evidence="1">A1462</strain>
    </source>
</reference>
<sequence>MGPNKTHSPPTMLAFSESAPKKVVKRKEHTKPLPSDSVYKDAYFGLFISIYGGDRTKHTTDFQTMKAMVNDYIKGEDGIIADEDIPDIYNMQGNGKKIRPALETLNKLLFSRIREAMEGLVDCHLFQTIDFIQKDEWRQCLVKKVPPVVANVRYKGSESLGANQDYINITPTFLDNNPIPAIIFGIAHEIGHIVDWKIRGDDLDGTFQKTICEDWSKAKTWGHPAEYFADSCATLLLIGAGIDISMIKNGAKSATEGVGISSGAHPGGSERMKRVNHILNTWTSSLPKQLVMRKKGG</sequence>
<dbReference type="AlphaFoldDB" id="A0A370DH61"/>
<evidence type="ECO:0000313" key="1">
    <source>
        <dbReference type="EMBL" id="RDH84211.1"/>
    </source>
</evidence>
<dbReference type="Proteomes" id="UP000254771">
    <property type="component" value="Unassembled WGS sequence"/>
</dbReference>
<comment type="caution">
    <text evidence="1">The sequence shown here is derived from an EMBL/GenBank/DDBJ whole genome shotgun (WGS) entry which is preliminary data.</text>
</comment>
<proteinExistence type="predicted"/>
<protein>
    <submittedName>
        <fullName evidence="1">Uncharacterized protein</fullName>
    </submittedName>
</protein>
<dbReference type="EMBL" id="QFXE01000017">
    <property type="protein sequence ID" value="RDH84211.1"/>
    <property type="molecule type" value="Genomic_DNA"/>
</dbReference>
<accession>A0A370DH61</accession>
<evidence type="ECO:0000313" key="2">
    <source>
        <dbReference type="Proteomes" id="UP000254771"/>
    </source>
</evidence>